<dbReference type="FunFam" id="1.10.510.10:FF:000358">
    <property type="entry name" value="Putative leucine-rich repeat receptor-like serine/threonine-protein kinase"/>
    <property type="match status" value="1"/>
</dbReference>
<dbReference type="Gene3D" id="1.10.510.10">
    <property type="entry name" value="Transferase(Phosphotransferase) domain 1"/>
    <property type="match status" value="1"/>
</dbReference>
<dbReference type="Pfam" id="PF08263">
    <property type="entry name" value="LRRNT_2"/>
    <property type="match status" value="1"/>
</dbReference>
<keyword evidence="8" id="KW-0808">Transferase</keyword>
<evidence type="ECO:0000256" key="19">
    <source>
        <dbReference type="ARBA" id="ARBA00047899"/>
    </source>
</evidence>
<evidence type="ECO:0000256" key="13">
    <source>
        <dbReference type="ARBA" id="ARBA00022777"/>
    </source>
</evidence>
<evidence type="ECO:0000259" key="24">
    <source>
        <dbReference type="PROSITE" id="PS50011"/>
    </source>
</evidence>
<comment type="catalytic activity">
    <reaction evidence="19">
        <text>L-threonyl-[protein] + ATP = O-phospho-L-threonyl-[protein] + ADP + H(+)</text>
        <dbReference type="Rhea" id="RHEA:46608"/>
        <dbReference type="Rhea" id="RHEA-COMP:11060"/>
        <dbReference type="Rhea" id="RHEA-COMP:11605"/>
        <dbReference type="ChEBI" id="CHEBI:15378"/>
        <dbReference type="ChEBI" id="CHEBI:30013"/>
        <dbReference type="ChEBI" id="CHEBI:30616"/>
        <dbReference type="ChEBI" id="CHEBI:61977"/>
        <dbReference type="ChEBI" id="CHEBI:456216"/>
        <dbReference type="EC" id="2.7.11.1"/>
    </reaction>
</comment>
<keyword evidence="11" id="KW-0677">Repeat</keyword>
<evidence type="ECO:0000256" key="18">
    <source>
        <dbReference type="ARBA" id="ARBA00023180"/>
    </source>
</evidence>
<dbReference type="InterPro" id="IPR011009">
    <property type="entry name" value="Kinase-like_dom_sf"/>
</dbReference>
<dbReference type="AlphaFoldDB" id="A0A251SBC2"/>
<proteinExistence type="inferred from homology"/>
<dbReference type="GO" id="GO:0005524">
    <property type="term" value="F:ATP binding"/>
    <property type="evidence" value="ECO:0007669"/>
    <property type="project" value="UniProtKB-UniRule"/>
</dbReference>
<keyword evidence="16 22" id="KW-0472">Membrane</keyword>
<keyword evidence="10 23" id="KW-0732">Signal</keyword>
<organism evidence="25 26">
    <name type="scientific">Helianthus annuus</name>
    <name type="common">Common sunflower</name>
    <dbReference type="NCBI Taxonomy" id="4232"/>
    <lineage>
        <taxon>Eukaryota</taxon>
        <taxon>Viridiplantae</taxon>
        <taxon>Streptophyta</taxon>
        <taxon>Embryophyta</taxon>
        <taxon>Tracheophyta</taxon>
        <taxon>Spermatophyta</taxon>
        <taxon>Magnoliopsida</taxon>
        <taxon>eudicotyledons</taxon>
        <taxon>Gunneridae</taxon>
        <taxon>Pentapetalae</taxon>
        <taxon>asterids</taxon>
        <taxon>campanulids</taxon>
        <taxon>Asterales</taxon>
        <taxon>Asteraceae</taxon>
        <taxon>Asteroideae</taxon>
        <taxon>Heliantheae alliance</taxon>
        <taxon>Heliantheae</taxon>
        <taxon>Helianthus</taxon>
    </lineage>
</organism>
<comment type="similarity">
    <text evidence="2">Belongs to the protein kinase superfamily. Ser/Thr protein kinase family.</text>
</comment>
<dbReference type="SMART" id="SM00369">
    <property type="entry name" value="LRR_TYP"/>
    <property type="match status" value="6"/>
</dbReference>
<feature type="signal peptide" evidence="23">
    <location>
        <begin position="1"/>
        <end position="20"/>
    </location>
</feature>
<evidence type="ECO:0000256" key="15">
    <source>
        <dbReference type="ARBA" id="ARBA00022989"/>
    </source>
</evidence>
<feature type="domain" description="Protein kinase" evidence="24">
    <location>
        <begin position="752"/>
        <end position="1058"/>
    </location>
</feature>
<evidence type="ECO:0000256" key="21">
    <source>
        <dbReference type="PROSITE-ProRule" id="PRU10141"/>
    </source>
</evidence>
<protein>
    <recommendedName>
        <fullName evidence="3">non-specific serine/threonine protein kinase</fullName>
        <ecNumber evidence="3">2.7.11.1</ecNumber>
    </recommendedName>
</protein>
<dbReference type="Pfam" id="PF00560">
    <property type="entry name" value="LRR_1"/>
    <property type="match status" value="8"/>
</dbReference>
<keyword evidence="4" id="KW-1003">Cell membrane</keyword>
<keyword evidence="18" id="KW-0325">Glycoprotein</keyword>
<dbReference type="Proteomes" id="UP000215914">
    <property type="component" value="Chromosome 15"/>
</dbReference>
<evidence type="ECO:0000256" key="5">
    <source>
        <dbReference type="ARBA" id="ARBA00022527"/>
    </source>
</evidence>
<dbReference type="InterPro" id="IPR008271">
    <property type="entry name" value="Ser/Thr_kinase_AS"/>
</dbReference>
<comment type="catalytic activity">
    <reaction evidence="20">
        <text>L-seryl-[protein] + ATP = O-phospho-L-seryl-[protein] + ADP + H(+)</text>
        <dbReference type="Rhea" id="RHEA:17989"/>
        <dbReference type="Rhea" id="RHEA-COMP:9863"/>
        <dbReference type="Rhea" id="RHEA-COMP:11604"/>
        <dbReference type="ChEBI" id="CHEBI:15378"/>
        <dbReference type="ChEBI" id="CHEBI:29999"/>
        <dbReference type="ChEBI" id="CHEBI:30616"/>
        <dbReference type="ChEBI" id="CHEBI:83421"/>
        <dbReference type="ChEBI" id="CHEBI:456216"/>
        <dbReference type="EC" id="2.7.11.1"/>
    </reaction>
</comment>
<evidence type="ECO:0000256" key="7">
    <source>
        <dbReference type="ARBA" id="ARBA00022614"/>
    </source>
</evidence>
<feature type="binding site" evidence="21">
    <location>
        <position position="781"/>
    </location>
    <ligand>
        <name>ATP</name>
        <dbReference type="ChEBI" id="CHEBI:30616"/>
    </ligand>
</feature>
<dbReference type="FunFam" id="3.30.200.20:FF:000432">
    <property type="entry name" value="LRR receptor-like serine/threonine-protein kinase EFR"/>
    <property type="match status" value="1"/>
</dbReference>
<feature type="chain" id="PRO_5012897044" description="non-specific serine/threonine protein kinase" evidence="23">
    <location>
        <begin position="21"/>
        <end position="1073"/>
    </location>
</feature>
<evidence type="ECO:0000256" key="16">
    <source>
        <dbReference type="ARBA" id="ARBA00023136"/>
    </source>
</evidence>
<dbReference type="PROSITE" id="PS00107">
    <property type="entry name" value="PROTEIN_KINASE_ATP"/>
    <property type="match status" value="1"/>
</dbReference>
<evidence type="ECO:0000256" key="10">
    <source>
        <dbReference type="ARBA" id="ARBA00022729"/>
    </source>
</evidence>
<keyword evidence="14 21" id="KW-0067">ATP-binding</keyword>
<evidence type="ECO:0000256" key="1">
    <source>
        <dbReference type="ARBA" id="ARBA00004162"/>
    </source>
</evidence>
<evidence type="ECO:0000256" key="14">
    <source>
        <dbReference type="ARBA" id="ARBA00022840"/>
    </source>
</evidence>
<dbReference type="InterPro" id="IPR032675">
    <property type="entry name" value="LRR_dom_sf"/>
</dbReference>
<dbReference type="InterPro" id="IPR013210">
    <property type="entry name" value="LRR_N_plant-typ"/>
</dbReference>
<dbReference type="GO" id="GO:0004674">
    <property type="term" value="F:protein serine/threonine kinase activity"/>
    <property type="evidence" value="ECO:0007669"/>
    <property type="project" value="UniProtKB-KW"/>
</dbReference>
<dbReference type="PROSITE" id="PS00108">
    <property type="entry name" value="PROTEIN_KINASE_ST"/>
    <property type="match status" value="1"/>
</dbReference>
<dbReference type="InterPro" id="IPR051809">
    <property type="entry name" value="Plant_receptor-like_S/T_kinase"/>
</dbReference>
<keyword evidence="26" id="KW-1185">Reference proteome</keyword>
<evidence type="ECO:0000256" key="2">
    <source>
        <dbReference type="ARBA" id="ARBA00008684"/>
    </source>
</evidence>
<evidence type="ECO:0000256" key="20">
    <source>
        <dbReference type="ARBA" id="ARBA00048679"/>
    </source>
</evidence>
<keyword evidence="15 22" id="KW-1133">Transmembrane helix</keyword>
<dbReference type="SMART" id="SM00220">
    <property type="entry name" value="S_TKc"/>
    <property type="match status" value="1"/>
</dbReference>
<dbReference type="EMBL" id="CM007904">
    <property type="protein sequence ID" value="OTF96149.1"/>
    <property type="molecule type" value="Genomic_DNA"/>
</dbReference>
<dbReference type="EC" id="2.7.11.1" evidence="3"/>
<evidence type="ECO:0000313" key="25">
    <source>
        <dbReference type="EMBL" id="OTF96149.1"/>
    </source>
</evidence>
<dbReference type="InterPro" id="IPR000719">
    <property type="entry name" value="Prot_kinase_dom"/>
</dbReference>
<keyword evidence="13" id="KW-0418">Kinase</keyword>
<evidence type="ECO:0000256" key="4">
    <source>
        <dbReference type="ARBA" id="ARBA00022475"/>
    </source>
</evidence>
<dbReference type="PANTHER" id="PTHR27008">
    <property type="entry name" value="OS04G0122200 PROTEIN"/>
    <property type="match status" value="1"/>
</dbReference>
<evidence type="ECO:0000256" key="3">
    <source>
        <dbReference type="ARBA" id="ARBA00012513"/>
    </source>
</evidence>
<dbReference type="GO" id="GO:0006952">
    <property type="term" value="P:defense response"/>
    <property type="evidence" value="ECO:0007669"/>
    <property type="project" value="UniProtKB-ARBA"/>
</dbReference>
<dbReference type="InParanoid" id="A0A251SBC2"/>
<accession>A0A251SBC2</accession>
<dbReference type="SUPFAM" id="SSF56112">
    <property type="entry name" value="Protein kinase-like (PK-like)"/>
    <property type="match status" value="1"/>
</dbReference>
<evidence type="ECO:0000256" key="6">
    <source>
        <dbReference type="ARBA" id="ARBA00022553"/>
    </source>
</evidence>
<comment type="subcellular location">
    <subcellularLocation>
        <location evidence="1">Cell membrane</location>
        <topology evidence="1">Single-pass membrane protein</topology>
    </subcellularLocation>
</comment>
<evidence type="ECO:0000313" key="26">
    <source>
        <dbReference type="Proteomes" id="UP000215914"/>
    </source>
</evidence>
<dbReference type="FunFam" id="3.80.10.10:FF:000095">
    <property type="entry name" value="LRR receptor-like serine/threonine-protein kinase GSO1"/>
    <property type="match status" value="2"/>
</dbReference>
<dbReference type="GO" id="GO:0005886">
    <property type="term" value="C:plasma membrane"/>
    <property type="evidence" value="ECO:0007669"/>
    <property type="project" value="UniProtKB-SubCell"/>
</dbReference>
<dbReference type="Pfam" id="PF00069">
    <property type="entry name" value="Pkinase"/>
    <property type="match status" value="1"/>
</dbReference>
<keyword evidence="5" id="KW-0723">Serine/threonine-protein kinase</keyword>
<gene>
    <name evidence="25" type="ORF">HannXRQ_Chr15g0490931</name>
</gene>
<dbReference type="Gene3D" id="3.80.10.10">
    <property type="entry name" value="Ribonuclease Inhibitor"/>
    <property type="match status" value="5"/>
</dbReference>
<dbReference type="InterPro" id="IPR017441">
    <property type="entry name" value="Protein_kinase_ATP_BS"/>
</dbReference>
<dbReference type="OMA" id="NHIMEIS"/>
<evidence type="ECO:0000256" key="22">
    <source>
        <dbReference type="SAM" id="Phobius"/>
    </source>
</evidence>
<keyword evidence="9 22" id="KW-0812">Transmembrane</keyword>
<dbReference type="InterPro" id="IPR003591">
    <property type="entry name" value="Leu-rich_rpt_typical-subtyp"/>
</dbReference>
<evidence type="ECO:0000256" key="8">
    <source>
        <dbReference type="ARBA" id="ARBA00022679"/>
    </source>
</evidence>
<dbReference type="GO" id="GO:0051707">
    <property type="term" value="P:response to other organism"/>
    <property type="evidence" value="ECO:0007669"/>
    <property type="project" value="UniProtKB-ARBA"/>
</dbReference>
<feature type="transmembrane region" description="Helical" evidence="22">
    <location>
        <begin position="694"/>
        <end position="716"/>
    </location>
</feature>
<dbReference type="PANTHER" id="PTHR27008:SF596">
    <property type="entry name" value="OS02G0215500 PROTEIN"/>
    <property type="match status" value="1"/>
</dbReference>
<reference evidence="26" key="1">
    <citation type="journal article" date="2017" name="Nature">
        <title>The sunflower genome provides insights into oil metabolism, flowering and Asterid evolution.</title>
        <authorList>
            <person name="Badouin H."/>
            <person name="Gouzy J."/>
            <person name="Grassa C.J."/>
            <person name="Murat F."/>
            <person name="Staton S.E."/>
            <person name="Cottret L."/>
            <person name="Lelandais-Briere C."/>
            <person name="Owens G.L."/>
            <person name="Carrere S."/>
            <person name="Mayjonade B."/>
            <person name="Legrand L."/>
            <person name="Gill N."/>
            <person name="Kane N.C."/>
            <person name="Bowers J.E."/>
            <person name="Hubner S."/>
            <person name="Bellec A."/>
            <person name="Berard A."/>
            <person name="Berges H."/>
            <person name="Blanchet N."/>
            <person name="Boniface M.C."/>
            <person name="Brunel D."/>
            <person name="Catrice O."/>
            <person name="Chaidir N."/>
            <person name="Claudel C."/>
            <person name="Donnadieu C."/>
            <person name="Faraut T."/>
            <person name="Fievet G."/>
            <person name="Helmstetter N."/>
            <person name="King M."/>
            <person name="Knapp S.J."/>
            <person name="Lai Z."/>
            <person name="Le Paslier M.C."/>
            <person name="Lippi Y."/>
            <person name="Lorenzon L."/>
            <person name="Mandel J.R."/>
            <person name="Marage G."/>
            <person name="Marchand G."/>
            <person name="Marquand E."/>
            <person name="Bret-Mestries E."/>
            <person name="Morien E."/>
            <person name="Nambeesan S."/>
            <person name="Nguyen T."/>
            <person name="Pegot-Espagnet P."/>
            <person name="Pouilly N."/>
            <person name="Raftis F."/>
            <person name="Sallet E."/>
            <person name="Schiex T."/>
            <person name="Thomas J."/>
            <person name="Vandecasteele C."/>
            <person name="Vares D."/>
            <person name="Vear F."/>
            <person name="Vautrin S."/>
            <person name="Crespi M."/>
            <person name="Mangin B."/>
            <person name="Burke J.M."/>
            <person name="Salse J."/>
            <person name="Munos S."/>
            <person name="Vincourt P."/>
            <person name="Rieseberg L.H."/>
            <person name="Langlade N.B."/>
        </authorList>
    </citation>
    <scope>NUCLEOTIDE SEQUENCE [LARGE SCALE GENOMIC DNA]</scope>
    <source>
        <strain evidence="26">cv. SF193</strain>
    </source>
</reference>
<evidence type="ECO:0000256" key="9">
    <source>
        <dbReference type="ARBA" id="ARBA00022692"/>
    </source>
</evidence>
<keyword evidence="12 21" id="KW-0547">Nucleotide-binding</keyword>
<evidence type="ECO:0000256" key="17">
    <source>
        <dbReference type="ARBA" id="ARBA00023170"/>
    </source>
</evidence>
<dbReference type="Gene3D" id="3.30.200.20">
    <property type="entry name" value="Phosphorylase Kinase, domain 1"/>
    <property type="match status" value="1"/>
</dbReference>
<dbReference type="SUPFAM" id="SSF52058">
    <property type="entry name" value="L domain-like"/>
    <property type="match status" value="2"/>
</dbReference>
<name>A0A251SBC2_HELAN</name>
<sequence>MLLFMTYLSIFLLLCPVTLAKNHTDHLALLAIKSTITLDPQNVLETWNASIHYCQWQGVTCGRRHLRVTKLDLESRGIVGSLSPHIGNLSFLRVISIENNTFNGVIPPQLGNLFRLHKLYLMNNSFEGQVLASLSNCTRLKDLWLSYNKLGGKFPHQLSSLVNLMNITFHNNNFTGGVPSFLVNLTSLISISAANNHLDGSIPHALGQLHNLQKIEFGINQLHGMIPPSLYNLTSLTTISFKHNQISGDLPKDIGLQLPKIEIFEIIGNKFTGTIPFSFSNCSNLVKLSLSENGSTGKININFSQMSNLKLLELSDNNLGSSQPDEMHFIDSMINCSNLEMLLVHGNNLRGVLPSSIGNLSSQITHLAFSRNSIYGPLPSLIGNLENLEWLNIESNLLTGMIPSELGNLRNLIYLYLARNSFTGNFPDFIGNLSLLDQFKLKYLNLAKNNLTGPIPIELFKLSSISILVDLSHNHLLGPLPQDIGKLKSLTSLNLSHNHLVGPIPNAIGSCSSLENLDMKANSFQGPIPPTMSHPNQWRKHRDETKCEDCSRHHNANNCDKYLNNRFISFLKNQVQEKKMDYPFDAKRVGRSQLLRKSWALHTMITLRGVRNLDLSSNNLSGQIPRFLEQLNLSCLNLSFNNLEGEVPISGIFKNTSTFAVVGNSRLCGGLPELGLPKCAMSARSKKGLHVARAILVVIVVCTSLIIAMVLSVLFCRKQKKTQTPTTTTGASFIQPLSRVSYGSILKATNEFSQQNLIGIGTFSKVYKGILEPDGAMVAIKILNLENQGALKSFMAECEALKNIRHRNLVKIITSCSSVDFQGNEFKALIYEFMSNGNLERWLHPSSEQETKTEEAPRRLSLRERVTIATDLTHAIHYLHQDCEVPIIHCDLKPSNILLDSEMVAHIGDFGLAKFLPLKPHQSTSIGIRGTAGYAAPEYGVGNKMTKEGDIYSFGILLLEMMTGRRPTDPFFQQGLNLHGYVKMALPDRLMEIIEPALLCIHEAPNMNHGYSSNEARKLKRLEEIIISLARIGLACSMESPRERMDTRNIVHELHRVSELINVITSRGAGAAG</sequence>
<dbReference type="InterPro" id="IPR001611">
    <property type="entry name" value="Leu-rich_rpt"/>
</dbReference>
<evidence type="ECO:0000256" key="12">
    <source>
        <dbReference type="ARBA" id="ARBA00022741"/>
    </source>
</evidence>
<evidence type="ECO:0000256" key="11">
    <source>
        <dbReference type="ARBA" id="ARBA00022737"/>
    </source>
</evidence>
<keyword evidence="17" id="KW-0675">Receptor</keyword>
<keyword evidence="7" id="KW-0433">Leucine-rich repeat</keyword>
<dbReference type="PROSITE" id="PS50011">
    <property type="entry name" value="PROTEIN_KINASE_DOM"/>
    <property type="match status" value="1"/>
</dbReference>
<evidence type="ECO:0000256" key="23">
    <source>
        <dbReference type="SAM" id="SignalP"/>
    </source>
</evidence>
<keyword evidence="6" id="KW-0597">Phosphoprotein</keyword>